<reference evidence="2 3" key="1">
    <citation type="submission" date="2018-09" db="EMBL/GenBank/DDBJ databases">
        <title>Genomic Encyclopedia of Archaeal and Bacterial Type Strains, Phase II (KMG-II): from individual species to whole genera.</title>
        <authorList>
            <person name="Goeker M."/>
        </authorList>
    </citation>
    <scope>NUCLEOTIDE SEQUENCE [LARGE SCALE GENOMIC DNA]</scope>
    <source>
        <strain evidence="2 3">DSM 17008</strain>
    </source>
</reference>
<accession>A0A419UWU6</accession>
<dbReference type="RefSeq" id="WP_120194159.1">
    <property type="nucleotide sequence ID" value="NZ_RAPK01000011.1"/>
</dbReference>
<evidence type="ECO:0000256" key="1">
    <source>
        <dbReference type="SAM" id="Phobius"/>
    </source>
</evidence>
<name>A0A419UWU6_9BACL</name>
<proteinExistence type="predicted"/>
<comment type="caution">
    <text evidence="2">The sequence shown here is derived from an EMBL/GenBank/DDBJ whole genome shotgun (WGS) entry which is preliminary data.</text>
</comment>
<feature type="transmembrane region" description="Helical" evidence="1">
    <location>
        <begin position="53"/>
        <end position="73"/>
    </location>
</feature>
<evidence type="ECO:0000313" key="2">
    <source>
        <dbReference type="EMBL" id="RKD69601.1"/>
    </source>
</evidence>
<sequence length="74" mass="8124">MHSYLFQVLAIVGFILFLTALYIQSSGLIIGAILLMITPFVRNIYTRLKNGEIIRAILAVVIVTIVAFIAIGAM</sequence>
<evidence type="ECO:0000313" key="3">
    <source>
        <dbReference type="Proteomes" id="UP000285120"/>
    </source>
</evidence>
<keyword evidence="1" id="KW-0812">Transmembrane</keyword>
<keyword evidence="1" id="KW-1133">Transmembrane helix</keyword>
<protein>
    <submittedName>
        <fullName evidence="2">Uncharacterized protein</fullName>
    </submittedName>
</protein>
<dbReference type="AlphaFoldDB" id="A0A419UWU6"/>
<gene>
    <name evidence="2" type="ORF">ATL39_3024</name>
</gene>
<keyword evidence="1" id="KW-0472">Membrane</keyword>
<feature type="transmembrane region" description="Helical" evidence="1">
    <location>
        <begin position="12"/>
        <end position="41"/>
    </location>
</feature>
<dbReference type="EMBL" id="RAPK01000011">
    <property type="protein sequence ID" value="RKD69601.1"/>
    <property type="molecule type" value="Genomic_DNA"/>
</dbReference>
<dbReference type="Proteomes" id="UP000285120">
    <property type="component" value="Unassembled WGS sequence"/>
</dbReference>
<keyword evidence="3" id="KW-1185">Reference proteome</keyword>
<organism evidence="2 3">
    <name type="scientific">Sinobaca qinghaiensis</name>
    <dbReference type="NCBI Taxonomy" id="342944"/>
    <lineage>
        <taxon>Bacteria</taxon>
        <taxon>Bacillati</taxon>
        <taxon>Bacillota</taxon>
        <taxon>Bacilli</taxon>
        <taxon>Bacillales</taxon>
        <taxon>Sporolactobacillaceae</taxon>
        <taxon>Sinobaca</taxon>
    </lineage>
</organism>